<name>A0A3N5C5U3_9BACL</name>
<dbReference type="EMBL" id="RKRK01000002">
    <property type="protein sequence ID" value="RPF57668.1"/>
    <property type="molecule type" value="Genomic_DNA"/>
</dbReference>
<reference evidence="1 2" key="1">
    <citation type="submission" date="2018-11" db="EMBL/GenBank/DDBJ databases">
        <title>Genomic Encyclopedia of Type Strains, Phase IV (KMG-IV): sequencing the most valuable type-strain genomes for metagenomic binning, comparative biology and taxonomic classification.</title>
        <authorList>
            <person name="Goeker M."/>
        </authorList>
    </citation>
    <scope>NUCLEOTIDE SEQUENCE [LARGE SCALE GENOMIC DNA]</scope>
    <source>
        <strain evidence="1 2">DSM 29158</strain>
    </source>
</reference>
<dbReference type="Proteomes" id="UP000277108">
    <property type="component" value="Unassembled WGS sequence"/>
</dbReference>
<evidence type="ECO:0000313" key="2">
    <source>
        <dbReference type="Proteomes" id="UP000277108"/>
    </source>
</evidence>
<dbReference type="AlphaFoldDB" id="A0A3N5C5U3"/>
<dbReference type="RefSeq" id="WP_123807259.1">
    <property type="nucleotide sequence ID" value="NZ_RKRK01000002.1"/>
</dbReference>
<gene>
    <name evidence="1" type="ORF">EDD62_0297</name>
</gene>
<organism evidence="1 2">
    <name type="scientific">Abyssicoccus albus</name>
    <dbReference type="NCBI Taxonomy" id="1817405"/>
    <lineage>
        <taxon>Bacteria</taxon>
        <taxon>Bacillati</taxon>
        <taxon>Bacillota</taxon>
        <taxon>Bacilli</taxon>
        <taxon>Bacillales</taxon>
        <taxon>Abyssicoccaceae</taxon>
    </lineage>
</organism>
<evidence type="ECO:0000313" key="1">
    <source>
        <dbReference type="EMBL" id="RPF57668.1"/>
    </source>
</evidence>
<dbReference type="OrthoDB" id="2418423at2"/>
<accession>A0A3N5C5U3</accession>
<sequence length="105" mass="12285">MKIVHQVNCNNAPKNKMVTKVTEAILKRDQDVVNEYYLNQFDSLTYPELNNIDEITIVSALSHGKSASSLCEYYNQNKKKYIGMFFEFNTFKAQKFKEIIIIHNE</sequence>
<protein>
    <submittedName>
        <fullName evidence="1">Uncharacterized protein</fullName>
    </submittedName>
</protein>
<keyword evidence="2" id="KW-1185">Reference proteome</keyword>
<proteinExistence type="predicted"/>
<comment type="caution">
    <text evidence="1">The sequence shown here is derived from an EMBL/GenBank/DDBJ whole genome shotgun (WGS) entry which is preliminary data.</text>
</comment>